<dbReference type="PANTHER" id="PTHR40081">
    <property type="entry name" value="CONCANAVALIN A-LIKE LECTIN/GLUCANASE"/>
    <property type="match status" value="1"/>
</dbReference>
<dbReference type="Pfam" id="PF21345">
    <property type="entry name" value="PcRGLX_2nd"/>
    <property type="match status" value="1"/>
</dbReference>
<dbReference type="InterPro" id="IPR048329">
    <property type="entry name" value="PcRGLX_1st"/>
</dbReference>
<dbReference type="Pfam" id="PF21346">
    <property type="entry name" value="PcRGLX_3rd"/>
    <property type="match status" value="1"/>
</dbReference>
<dbReference type="EMBL" id="JBHLTC010000009">
    <property type="protein sequence ID" value="MFC0624150.1"/>
    <property type="molecule type" value="Genomic_DNA"/>
</dbReference>
<dbReference type="Proteomes" id="UP001589890">
    <property type="component" value="Unassembled WGS sequence"/>
</dbReference>
<evidence type="ECO:0000259" key="3">
    <source>
        <dbReference type="Pfam" id="PF21346"/>
    </source>
</evidence>
<feature type="domain" description="PcRGLX/YetA-like central beta-sandwich" evidence="2">
    <location>
        <begin position="135"/>
        <end position="494"/>
    </location>
</feature>
<dbReference type="Pfam" id="PF19501">
    <property type="entry name" value="PcRGLX_1st"/>
    <property type="match status" value="1"/>
</dbReference>
<gene>
    <name evidence="4" type="ORF">ACFFGN_08750</name>
</gene>
<reference evidence="4 5" key="1">
    <citation type="submission" date="2024-09" db="EMBL/GenBank/DDBJ databases">
        <authorList>
            <person name="Sun Q."/>
            <person name="Mori K."/>
        </authorList>
    </citation>
    <scope>NUCLEOTIDE SEQUENCE [LARGE SCALE GENOMIC DNA]</scope>
    <source>
        <strain evidence="4 5">CGMCC 1.15906</strain>
    </source>
</reference>
<dbReference type="PANTHER" id="PTHR40081:SF1">
    <property type="entry name" value="TAT PATHWAY SIGNAL SEQUENCE DOMAIN PROTEIN"/>
    <property type="match status" value="1"/>
</dbReference>
<accession>A0ABV6QHP6</accession>
<evidence type="ECO:0000259" key="2">
    <source>
        <dbReference type="Pfam" id="PF21345"/>
    </source>
</evidence>
<sequence length="910" mass="100368">MSDLTRRTFLGGVAAAGVAYGLPSTADAATAGTAATGFAAGPPPPAELRWLEGGRPKVHAGTTWGVPWPRGTVPKGQTFALTTAAGEPVPVQTWATGYWPDGSLKWTAHAVSPDSPVAEQYRLEPGPAAVPAKPIKVTERGQHVIVNTGAIEVTVRKSGADLIEKITRDGRTTVKRGQLVALRQNAAEDDDTGVVRRDKFVSQVRNVIIEQRGPIRAVLRLDGMHRAVGHGHREWLPFTVRFYFSAGSDAVRMTHTFVWDGTADDYLRGLGIRFEVPMQDELYDRHIRFGGEEGGLLREAVRGITGLRRDPGAAVRTAQVAGQRLPDPATWDQRVTRRLPLIPAWGDYSLSQLTADGYSIRKRTKPGHTWVDVDSGQRAPGLAYVGGVSGGLAVGLRNFWQLHPTQLDIRGAADEKAEVTVWLWSPDARPMDLRFYHDGLGMDTFPEQLEGLEITYEDYEPGFGTAYGVARTSELTLWAVGATPANATLAAMAEAVQTPPLLAAAPKHLLDAGVFGDWSLVDRSTPAKTKIEDRLDFLFDYYQGQIEQRRWYGFWNYGDVMHTYDNDRHQWRYDIGGYAWDNSELSTDLWLWYAYLRSGRSDIFRVAEAMTRHTGEVDVYHLGQWKDLGTRHNVLHWGCSAKQLRISTAANRRFYYFLTADERVGDLLHELVDSDKTFLALDPLRKIRTEPYVPDRKALAVGLGTDWGSLAAAWLTEWERGGDPIAREKLLGTVQDISALKNGFLTGGALYNLDTGRFATDGVGISVSHLSAVFGLVEICSELVDLLDDPKFEKAWVQYCRLYGATQAEQTAEVGSSWNRGFRQMHSRCTAYAAVRTGNDALAQRAWKEFFDGESGYGPTTPWTKSRLTGAEVLRPVDEAAFVSTNATAQYGLAAIQNLALVGDKLGEGR</sequence>
<dbReference type="InterPro" id="IPR048330">
    <property type="entry name" value="PcRGLX/YetA_2nd"/>
</dbReference>
<feature type="domain" description="PcRGLX/YetA-like C-terminal alpha/alpha toroid" evidence="3">
    <location>
        <begin position="499"/>
        <end position="906"/>
    </location>
</feature>
<organism evidence="4 5">
    <name type="scientific">Kribbella deserti</name>
    <dbReference type="NCBI Taxonomy" id="1926257"/>
    <lineage>
        <taxon>Bacteria</taxon>
        <taxon>Bacillati</taxon>
        <taxon>Actinomycetota</taxon>
        <taxon>Actinomycetes</taxon>
        <taxon>Propionibacteriales</taxon>
        <taxon>Kribbellaceae</taxon>
        <taxon>Kribbella</taxon>
    </lineage>
</organism>
<feature type="domain" description="PcRGLX/YetA-like N-terminal RIFT barrel" evidence="1">
    <location>
        <begin position="46"/>
        <end position="125"/>
    </location>
</feature>
<comment type="caution">
    <text evidence="4">The sequence shown here is derived from an EMBL/GenBank/DDBJ whole genome shotgun (WGS) entry which is preliminary data.</text>
</comment>
<dbReference type="InterPro" id="IPR006311">
    <property type="entry name" value="TAT_signal"/>
</dbReference>
<evidence type="ECO:0000313" key="5">
    <source>
        <dbReference type="Proteomes" id="UP001589890"/>
    </source>
</evidence>
<name>A0ABV6QHP6_9ACTN</name>
<evidence type="ECO:0000259" key="1">
    <source>
        <dbReference type="Pfam" id="PF19501"/>
    </source>
</evidence>
<dbReference type="InterPro" id="IPR019546">
    <property type="entry name" value="TAT_signal_bac_arc"/>
</dbReference>
<dbReference type="NCBIfam" id="TIGR01409">
    <property type="entry name" value="TAT_signal_seq"/>
    <property type="match status" value="1"/>
</dbReference>
<protein>
    <submittedName>
        <fullName evidence="4">Twin-arginine translocation signal domain-containing protein</fullName>
    </submittedName>
</protein>
<evidence type="ECO:0000313" key="4">
    <source>
        <dbReference type="EMBL" id="MFC0624150.1"/>
    </source>
</evidence>
<dbReference type="PROSITE" id="PS51318">
    <property type="entry name" value="TAT"/>
    <property type="match status" value="1"/>
</dbReference>
<proteinExistence type="predicted"/>
<dbReference type="InterPro" id="IPR045793">
    <property type="entry name" value="PcRGLX/YetA-like"/>
</dbReference>
<dbReference type="InterPro" id="IPR048331">
    <property type="entry name" value="PcRGLX/YetA_3rd"/>
</dbReference>
<dbReference type="RefSeq" id="WP_380045017.1">
    <property type="nucleotide sequence ID" value="NZ_JBHLTC010000009.1"/>
</dbReference>
<keyword evidence="5" id="KW-1185">Reference proteome</keyword>